<sequence>MTLLAYEALTVTLPGTARPVLDGVSLTVEEGEIVALVGESGSGKSVTARAALGLFPDGAATGGRVRVDGTDLVGADAAALREVRTAKAAMIYQDPRAAINPVRRIGDFLTESLRLVHHWPKARARTRAAELLAAVGLPDPVRHLDQYPHELSGGMLQRVVIAAALTAEPRLLLCDEPTTALDVSTQAEILAVLGGLRRERGLGMLLITHDIELAAAVADRVHVMYAGRIVESAPVAELFASPRHPYTAGLLGSSPPLTGPDGPPLRLVPVPGSPMGLLESAPGCAFAPRCRFAEPGRCDQGPPPLRQHGPALVACHRAGELAGTAAARPGPELILSVPASEEDR</sequence>
<comment type="caution">
    <text evidence="9">The sequence shown here is derived from an EMBL/GenBank/DDBJ whole genome shotgun (WGS) entry which is preliminary data.</text>
</comment>
<keyword evidence="4" id="KW-1003">Cell membrane</keyword>
<keyword evidence="5" id="KW-0547">Nucleotide-binding</keyword>
<dbReference type="NCBIfam" id="TIGR01727">
    <property type="entry name" value="oligo_HPY"/>
    <property type="match status" value="1"/>
</dbReference>
<organism evidence="9 10">
    <name type="scientific">Streptomyces xanthophaeus</name>
    <dbReference type="NCBI Taxonomy" id="67385"/>
    <lineage>
        <taxon>Bacteria</taxon>
        <taxon>Bacillati</taxon>
        <taxon>Actinomycetota</taxon>
        <taxon>Actinomycetes</taxon>
        <taxon>Kitasatosporales</taxon>
        <taxon>Streptomycetaceae</taxon>
        <taxon>Streptomyces</taxon>
    </lineage>
</organism>
<dbReference type="SMART" id="SM00382">
    <property type="entry name" value="AAA"/>
    <property type="match status" value="1"/>
</dbReference>
<evidence type="ECO:0000256" key="6">
    <source>
        <dbReference type="ARBA" id="ARBA00022840"/>
    </source>
</evidence>
<keyword evidence="10" id="KW-1185">Reference proteome</keyword>
<comment type="similarity">
    <text evidence="2">Belongs to the ABC transporter superfamily.</text>
</comment>
<evidence type="ECO:0000313" key="10">
    <source>
        <dbReference type="Proteomes" id="UP000600026"/>
    </source>
</evidence>
<dbReference type="InterPro" id="IPR003593">
    <property type="entry name" value="AAA+_ATPase"/>
</dbReference>
<dbReference type="FunFam" id="3.40.50.300:FF:000016">
    <property type="entry name" value="Oligopeptide ABC transporter ATP-binding component"/>
    <property type="match status" value="1"/>
</dbReference>
<dbReference type="Gene3D" id="3.40.50.300">
    <property type="entry name" value="P-loop containing nucleotide triphosphate hydrolases"/>
    <property type="match status" value="1"/>
</dbReference>
<evidence type="ECO:0000256" key="5">
    <source>
        <dbReference type="ARBA" id="ARBA00022741"/>
    </source>
</evidence>
<keyword evidence="3" id="KW-0813">Transport</keyword>
<dbReference type="PANTHER" id="PTHR43297">
    <property type="entry name" value="OLIGOPEPTIDE TRANSPORT ATP-BINDING PROTEIN APPD"/>
    <property type="match status" value="1"/>
</dbReference>
<dbReference type="RefSeq" id="WP_078904941.1">
    <property type="nucleotide sequence ID" value="NZ_BNEE01000004.1"/>
</dbReference>
<dbReference type="GO" id="GO:0005886">
    <property type="term" value="C:plasma membrane"/>
    <property type="evidence" value="ECO:0007669"/>
    <property type="project" value="UniProtKB-SubCell"/>
</dbReference>
<name>A0A919LB30_9ACTN</name>
<evidence type="ECO:0000256" key="3">
    <source>
        <dbReference type="ARBA" id="ARBA00022448"/>
    </source>
</evidence>
<reference evidence="9" key="1">
    <citation type="submission" date="2020-09" db="EMBL/GenBank/DDBJ databases">
        <title>Whole genome shotgun sequence of Streptomyces xanthophaeus NBRC 12829.</title>
        <authorList>
            <person name="Komaki H."/>
            <person name="Tamura T."/>
        </authorList>
    </citation>
    <scope>NUCLEOTIDE SEQUENCE</scope>
    <source>
        <strain evidence="9">NBRC 12829</strain>
    </source>
</reference>
<evidence type="ECO:0000256" key="4">
    <source>
        <dbReference type="ARBA" id="ARBA00022475"/>
    </source>
</evidence>
<proteinExistence type="inferred from homology"/>
<evidence type="ECO:0000256" key="2">
    <source>
        <dbReference type="ARBA" id="ARBA00005417"/>
    </source>
</evidence>
<dbReference type="InterPro" id="IPR013563">
    <property type="entry name" value="Oligopep_ABC_C"/>
</dbReference>
<keyword evidence="6 9" id="KW-0067">ATP-binding</keyword>
<comment type="subcellular location">
    <subcellularLocation>
        <location evidence="1">Cell membrane</location>
        <topology evidence="1">Peripheral membrane protein</topology>
    </subcellularLocation>
</comment>
<protein>
    <submittedName>
        <fullName evidence="9">ABC transporter ATP-binding protein</fullName>
    </submittedName>
</protein>
<dbReference type="OrthoDB" id="3508321at2"/>
<dbReference type="InterPro" id="IPR017871">
    <property type="entry name" value="ABC_transporter-like_CS"/>
</dbReference>
<evidence type="ECO:0000256" key="7">
    <source>
        <dbReference type="ARBA" id="ARBA00023136"/>
    </source>
</evidence>
<dbReference type="Pfam" id="PF08352">
    <property type="entry name" value="oligo_HPY"/>
    <property type="match status" value="1"/>
</dbReference>
<evidence type="ECO:0000259" key="8">
    <source>
        <dbReference type="PROSITE" id="PS50893"/>
    </source>
</evidence>
<dbReference type="GO" id="GO:0005524">
    <property type="term" value="F:ATP binding"/>
    <property type="evidence" value="ECO:0007669"/>
    <property type="project" value="UniProtKB-KW"/>
</dbReference>
<dbReference type="PROSITE" id="PS50893">
    <property type="entry name" value="ABC_TRANSPORTER_2"/>
    <property type="match status" value="1"/>
</dbReference>
<dbReference type="EMBL" id="BNEE01000004">
    <property type="protein sequence ID" value="GHI83525.1"/>
    <property type="molecule type" value="Genomic_DNA"/>
</dbReference>
<dbReference type="InterPro" id="IPR050388">
    <property type="entry name" value="ABC_Ni/Peptide_Import"/>
</dbReference>
<dbReference type="InterPro" id="IPR003439">
    <property type="entry name" value="ABC_transporter-like_ATP-bd"/>
</dbReference>
<gene>
    <name evidence="9" type="ORF">Sxan_08890</name>
</gene>
<dbReference type="PANTHER" id="PTHR43297:SF2">
    <property type="entry name" value="DIPEPTIDE TRANSPORT ATP-BINDING PROTEIN DPPD"/>
    <property type="match status" value="1"/>
</dbReference>
<dbReference type="GO" id="GO:0016887">
    <property type="term" value="F:ATP hydrolysis activity"/>
    <property type="evidence" value="ECO:0007669"/>
    <property type="project" value="InterPro"/>
</dbReference>
<dbReference type="AlphaFoldDB" id="A0A919LB30"/>
<dbReference type="CDD" id="cd03257">
    <property type="entry name" value="ABC_NikE_OppD_transporters"/>
    <property type="match status" value="1"/>
</dbReference>
<dbReference type="SUPFAM" id="SSF52540">
    <property type="entry name" value="P-loop containing nucleoside triphosphate hydrolases"/>
    <property type="match status" value="1"/>
</dbReference>
<evidence type="ECO:0000256" key="1">
    <source>
        <dbReference type="ARBA" id="ARBA00004202"/>
    </source>
</evidence>
<keyword evidence="7" id="KW-0472">Membrane</keyword>
<dbReference type="Pfam" id="PF00005">
    <property type="entry name" value="ABC_tran"/>
    <property type="match status" value="1"/>
</dbReference>
<dbReference type="Proteomes" id="UP000600026">
    <property type="component" value="Unassembled WGS sequence"/>
</dbReference>
<dbReference type="PROSITE" id="PS00211">
    <property type="entry name" value="ABC_TRANSPORTER_1"/>
    <property type="match status" value="1"/>
</dbReference>
<feature type="domain" description="ABC transporter" evidence="8">
    <location>
        <begin position="4"/>
        <end position="251"/>
    </location>
</feature>
<evidence type="ECO:0000313" key="9">
    <source>
        <dbReference type="EMBL" id="GHI83525.1"/>
    </source>
</evidence>
<accession>A0A919LB30</accession>
<dbReference type="InterPro" id="IPR027417">
    <property type="entry name" value="P-loop_NTPase"/>
</dbReference>
<dbReference type="GO" id="GO:0015833">
    <property type="term" value="P:peptide transport"/>
    <property type="evidence" value="ECO:0007669"/>
    <property type="project" value="InterPro"/>
</dbReference>